<feature type="compositionally biased region" description="Low complexity" evidence="13">
    <location>
        <begin position="7"/>
        <end position="16"/>
    </location>
</feature>
<dbReference type="Gene3D" id="3.60.130.20">
    <property type="entry name" value="Oxoglutarate/iron-dependent oxygenase, C-terminal degradation domain"/>
    <property type="match status" value="1"/>
</dbReference>
<evidence type="ECO:0000256" key="5">
    <source>
        <dbReference type="ARBA" id="ARBA00022896"/>
    </source>
</evidence>
<evidence type="ECO:0000256" key="1">
    <source>
        <dbReference type="ARBA" id="ARBA00001961"/>
    </source>
</evidence>
<name>G0WBZ9_NAUDC</name>
<evidence type="ECO:0000256" key="12">
    <source>
        <dbReference type="ARBA" id="ARBA00081607"/>
    </source>
</evidence>
<keyword evidence="4" id="KW-0479">Metal-binding</keyword>
<keyword evidence="7" id="KW-0560">Oxidoreductase</keyword>
<evidence type="ECO:0000256" key="13">
    <source>
        <dbReference type="SAM" id="MobiDB-lite"/>
    </source>
</evidence>
<dbReference type="EMBL" id="HE580271">
    <property type="protein sequence ID" value="CCD25269.1"/>
    <property type="molecule type" value="Genomic_DNA"/>
</dbReference>
<keyword evidence="8" id="KW-0408">Iron</keyword>
<dbReference type="PANTHER" id="PTHR12117">
    <property type="entry name" value="HISTONE ACETYLTRANSFERASE COMPLEX"/>
    <property type="match status" value="1"/>
</dbReference>
<dbReference type="GO" id="GO:0000288">
    <property type="term" value="P:nuclear-transcribed mRNA catabolic process, deadenylation-dependent decay"/>
    <property type="evidence" value="ECO:0007669"/>
    <property type="project" value="EnsemblFungi"/>
</dbReference>
<dbReference type="GO" id="GO:0005737">
    <property type="term" value="C:cytoplasm"/>
    <property type="evidence" value="ECO:0007669"/>
    <property type="project" value="TreeGrafter"/>
</dbReference>
<evidence type="ECO:0000256" key="3">
    <source>
        <dbReference type="ARBA" id="ARBA00007443"/>
    </source>
</evidence>
<feature type="region of interest" description="Disordered" evidence="13">
    <location>
        <begin position="1"/>
        <end position="22"/>
    </location>
</feature>
<dbReference type="OMA" id="GWYHIPQ"/>
<dbReference type="STRING" id="1071378.G0WBZ9"/>
<dbReference type="GO" id="GO:0031418">
    <property type="term" value="F:L-ascorbic acid binding"/>
    <property type="evidence" value="ECO:0007669"/>
    <property type="project" value="UniProtKB-KW"/>
</dbReference>
<protein>
    <recommendedName>
        <fullName evidence="12">uS12 prolyl 3,4-dihydroxylase</fullName>
    </recommendedName>
</protein>
<evidence type="ECO:0000313" key="15">
    <source>
        <dbReference type="EMBL" id="CCD25269.1"/>
    </source>
</evidence>
<evidence type="ECO:0000256" key="2">
    <source>
        <dbReference type="ARBA" id="ARBA00004123"/>
    </source>
</evidence>
<dbReference type="OrthoDB" id="430522at2759"/>
<keyword evidence="16" id="KW-1185">Reference proteome</keyword>
<evidence type="ECO:0000256" key="7">
    <source>
        <dbReference type="ARBA" id="ARBA00023002"/>
    </source>
</evidence>
<gene>
    <name evidence="15" type="primary">NDAI0E04520</name>
    <name evidence="15" type="ordered locus">NDAI_0E04520</name>
</gene>
<sequence length="638" mass="74400">MKRKAAETSSSSASKSQTLEDDKVESLFNPKIWDPKYQQELRDEIASSKPFNWGSIPNLVDENLLRAVRKEIETEIQFSKKETDIYKVNQSGDLANLSKLDWNDLSRLPNLFKLREILYSEKYRKFFSFITQSGDLSSEKTDMSINTYTKGCHLVPHDDVIGSRRISFILYLPDPDRTWKSHYGGGLRLYDTIMPNIPQNDPCAKLVPQFNQIAFFKVNPGFSFHDVEEVKVDKHRLSIQGWYHIPQPGEKAYIVNEEKSWIQKNITDLVPLDQHILQDFEFPKEEREFLSTYQIKHFETILNEEKSITESLSIPKELKTIPLEDKFLSKEEVKYLRKYISEEHLTEEGITKLQTQFSENSFLTIETFLNNEKSELLKELIKITELEKDCPYVSKDVSYPWKTAMPSHKRKYLYIDGKKFQKFETGEDLIATINNDELSNFEMVKEIISSKKTSNDDYGVEIELIELSCFFKSLIFKKYLLLLTSLCLVSEQILIRRFRPGLDFTLANKCQLNVKHFNEILDNVLEGTLCLTPSKGWESGEVGGYEMYMMDDTKEKLEDEVDIEAEWYKNDDGGDSVLLNCKPSWNSFNLVLRDESVLEFVKYVSWSAKSSRWDIKLKYDVKSLEEDEGDDENEEGDE</sequence>
<proteinExistence type="inferred from homology"/>
<dbReference type="GO" id="GO:0031543">
    <property type="term" value="F:peptidyl-proline dioxygenase activity"/>
    <property type="evidence" value="ECO:0007669"/>
    <property type="project" value="EnsemblFungi"/>
</dbReference>
<dbReference type="InterPro" id="IPR039558">
    <property type="entry name" value="TPA1/OFD1_N"/>
</dbReference>
<dbReference type="GO" id="GO:0032436">
    <property type="term" value="P:positive regulation of proteasomal ubiquitin-dependent protein catabolic process"/>
    <property type="evidence" value="ECO:0007669"/>
    <property type="project" value="EnsemblFungi"/>
</dbReference>
<accession>G0WBZ9</accession>
<feature type="domain" description="Fe2OG dioxygenase" evidence="14">
    <location>
        <begin position="139"/>
        <end position="245"/>
    </location>
</feature>
<dbReference type="GO" id="GO:0006450">
    <property type="term" value="P:regulation of translational fidelity"/>
    <property type="evidence" value="ECO:0007669"/>
    <property type="project" value="EnsemblFungi"/>
</dbReference>
<organism evidence="15 16">
    <name type="scientific">Naumovozyma dairenensis (strain ATCC 10597 / BCRC 20456 / CBS 421 / NBRC 0211 / NRRL Y-12639)</name>
    <name type="common">Saccharomyces dairenensis</name>
    <dbReference type="NCBI Taxonomy" id="1071378"/>
    <lineage>
        <taxon>Eukaryota</taxon>
        <taxon>Fungi</taxon>
        <taxon>Dikarya</taxon>
        <taxon>Ascomycota</taxon>
        <taxon>Saccharomycotina</taxon>
        <taxon>Saccharomycetes</taxon>
        <taxon>Saccharomycetales</taxon>
        <taxon>Saccharomycetaceae</taxon>
        <taxon>Naumovozyma</taxon>
    </lineage>
</organism>
<dbReference type="Proteomes" id="UP000000689">
    <property type="component" value="Chromosome 5"/>
</dbReference>
<dbReference type="InterPro" id="IPR019601">
    <property type="entry name" value="Oxoglutarate/Fe-dep_Oase_C"/>
</dbReference>
<dbReference type="GO" id="GO:0006449">
    <property type="term" value="P:regulation of translational termination"/>
    <property type="evidence" value="ECO:0007669"/>
    <property type="project" value="EnsemblFungi"/>
</dbReference>
<dbReference type="GO" id="GO:0005634">
    <property type="term" value="C:nucleus"/>
    <property type="evidence" value="ECO:0007669"/>
    <property type="project" value="UniProtKB-SubCell"/>
</dbReference>
<dbReference type="PROSITE" id="PS51471">
    <property type="entry name" value="FE2OG_OXY"/>
    <property type="match status" value="1"/>
</dbReference>
<dbReference type="GO" id="GO:0006415">
    <property type="term" value="P:translational termination"/>
    <property type="evidence" value="ECO:0007669"/>
    <property type="project" value="EnsemblFungi"/>
</dbReference>
<dbReference type="AlphaFoldDB" id="G0WBZ9"/>
<keyword evidence="5" id="KW-0847">Vitamin C</keyword>
<dbReference type="GO" id="GO:2000639">
    <property type="term" value="P:negative regulation of SREBP signaling pathway"/>
    <property type="evidence" value="ECO:0007669"/>
    <property type="project" value="EnsemblFungi"/>
</dbReference>
<dbReference type="eggNOG" id="KOG3844">
    <property type="taxonomic scope" value="Eukaryota"/>
</dbReference>
<dbReference type="RefSeq" id="XP_003670512.1">
    <property type="nucleotide sequence ID" value="XM_003670464.1"/>
</dbReference>
<comment type="subcellular location">
    <subcellularLocation>
        <location evidence="2">Nucleus</location>
    </subcellularLocation>
</comment>
<evidence type="ECO:0000256" key="11">
    <source>
        <dbReference type="ARBA" id="ARBA00051966"/>
    </source>
</evidence>
<evidence type="ECO:0000256" key="6">
    <source>
        <dbReference type="ARBA" id="ARBA00022964"/>
    </source>
</evidence>
<evidence type="ECO:0000313" key="16">
    <source>
        <dbReference type="Proteomes" id="UP000000689"/>
    </source>
</evidence>
<dbReference type="InterPro" id="IPR051842">
    <property type="entry name" value="uS12_prolyl_hydroxylase"/>
</dbReference>
<reference evidence="15 16" key="1">
    <citation type="journal article" date="2011" name="Proc. Natl. Acad. Sci. U.S.A.">
        <title>Evolutionary erosion of yeast sex chromosomes by mating-type switching accidents.</title>
        <authorList>
            <person name="Gordon J.L."/>
            <person name="Armisen D."/>
            <person name="Proux-Wera E."/>
            <person name="Oheigeartaigh S.S."/>
            <person name="Byrne K.P."/>
            <person name="Wolfe K.H."/>
        </authorList>
    </citation>
    <scope>NUCLEOTIDE SEQUENCE [LARGE SCALE GENOMIC DNA]</scope>
    <source>
        <strain evidence="16">ATCC 10597 / BCRC 20456 / CBS 421 / NBRC 0211 / NRRL Y-12639</strain>
    </source>
</reference>
<dbReference type="GO" id="GO:0008143">
    <property type="term" value="F:poly(A) binding"/>
    <property type="evidence" value="ECO:0007669"/>
    <property type="project" value="EnsemblFungi"/>
</dbReference>
<comment type="cofactor">
    <cofactor evidence="1">
        <name>L-ascorbate</name>
        <dbReference type="ChEBI" id="CHEBI:38290"/>
    </cofactor>
</comment>
<evidence type="ECO:0000256" key="9">
    <source>
        <dbReference type="ARBA" id="ARBA00023242"/>
    </source>
</evidence>
<dbReference type="InterPro" id="IPR005123">
    <property type="entry name" value="Oxoglu/Fe-dep_dioxygenase_dom"/>
</dbReference>
<dbReference type="GeneID" id="11499018"/>
<dbReference type="KEGG" id="ndi:NDAI_0E04520"/>
<dbReference type="GO" id="GO:0071456">
    <property type="term" value="P:cellular response to hypoxia"/>
    <property type="evidence" value="ECO:0007669"/>
    <property type="project" value="EnsemblFungi"/>
</dbReference>
<dbReference type="Pfam" id="PF10637">
    <property type="entry name" value="Ofd1_CTDD"/>
    <property type="match status" value="1"/>
</dbReference>
<dbReference type="GO" id="GO:0019826">
    <property type="term" value="F:oxygen sensor activity"/>
    <property type="evidence" value="ECO:0007669"/>
    <property type="project" value="EnsemblFungi"/>
</dbReference>
<evidence type="ECO:0000256" key="10">
    <source>
        <dbReference type="ARBA" id="ARBA00047444"/>
    </source>
</evidence>
<dbReference type="HOGENOM" id="CLU_017005_0_0_1"/>
<comment type="similarity">
    <text evidence="3">Belongs to the TPA1 family.</text>
</comment>
<keyword evidence="9" id="KW-0539">Nucleus</keyword>
<evidence type="ECO:0000256" key="8">
    <source>
        <dbReference type="ARBA" id="ARBA00023004"/>
    </source>
</evidence>
<dbReference type="PANTHER" id="PTHR12117:SF0">
    <property type="entry name" value="PROLYL 3-HYDROXYLASE OGFOD1"/>
    <property type="match status" value="1"/>
</dbReference>
<evidence type="ECO:0000256" key="4">
    <source>
        <dbReference type="ARBA" id="ARBA00022723"/>
    </source>
</evidence>
<keyword evidence="6" id="KW-0223">Dioxygenase</keyword>
<dbReference type="FunFam" id="2.60.120.620:FF:000014">
    <property type="entry name" value="Prolyl 3,4-dihydroxylase TPA1"/>
    <property type="match status" value="1"/>
</dbReference>
<evidence type="ECO:0000259" key="14">
    <source>
        <dbReference type="PROSITE" id="PS51471"/>
    </source>
</evidence>
<dbReference type="GO" id="GO:0008198">
    <property type="term" value="F:ferrous iron binding"/>
    <property type="evidence" value="ECO:0007669"/>
    <property type="project" value="EnsemblFungi"/>
</dbReference>
<dbReference type="GO" id="GO:0140311">
    <property type="term" value="F:protein sequestering activity"/>
    <property type="evidence" value="ECO:0007669"/>
    <property type="project" value="EnsemblFungi"/>
</dbReference>
<dbReference type="Gene3D" id="2.60.120.620">
    <property type="entry name" value="q2cbj1_9rhob like domain"/>
    <property type="match status" value="1"/>
</dbReference>
<dbReference type="Pfam" id="PF13661">
    <property type="entry name" value="2OG-FeII_Oxy_4"/>
    <property type="match status" value="1"/>
</dbReference>
<comment type="catalytic activity">
    <reaction evidence="10">
        <text>[ribosomal protein uS12]-L-proline + 2-oxoglutarate + O2 = [ribosomal protein uS12]-(3S)-3-hydroxy-L-proline + succinate + CO2</text>
        <dbReference type="Rhea" id="RHEA:54156"/>
        <dbReference type="Rhea" id="RHEA-COMP:13816"/>
        <dbReference type="Rhea" id="RHEA-COMP:13818"/>
        <dbReference type="ChEBI" id="CHEBI:15379"/>
        <dbReference type="ChEBI" id="CHEBI:16526"/>
        <dbReference type="ChEBI" id="CHEBI:16810"/>
        <dbReference type="ChEBI" id="CHEBI:30031"/>
        <dbReference type="ChEBI" id="CHEBI:50342"/>
        <dbReference type="ChEBI" id="CHEBI:85428"/>
    </reaction>
</comment>
<dbReference type="SMART" id="SM00702">
    <property type="entry name" value="P4Hc"/>
    <property type="match status" value="1"/>
</dbReference>
<comment type="catalytic activity">
    <reaction evidence="11">
        <text>[ribosomal protein uS12]-(3S)-3-hydroxy-L-proline + 2-oxoglutarate + O2 = [ribosomal protein uS12]-(3S)-3,4-dihydroxy-L-proline + succinate + CO2</text>
        <dbReference type="Rhea" id="RHEA:54160"/>
        <dbReference type="Rhea" id="RHEA-COMP:13817"/>
        <dbReference type="Rhea" id="RHEA-COMP:13818"/>
        <dbReference type="ChEBI" id="CHEBI:15379"/>
        <dbReference type="ChEBI" id="CHEBI:16526"/>
        <dbReference type="ChEBI" id="CHEBI:16810"/>
        <dbReference type="ChEBI" id="CHEBI:30031"/>
        <dbReference type="ChEBI" id="CHEBI:85428"/>
        <dbReference type="ChEBI" id="CHEBI:138052"/>
    </reaction>
</comment>
<dbReference type="InterPro" id="IPR043044">
    <property type="entry name" value="TPA1/Ofd1_C"/>
</dbReference>
<dbReference type="InterPro" id="IPR006620">
    <property type="entry name" value="Pro_4_hyd_alph"/>
</dbReference>